<evidence type="ECO:0000256" key="1">
    <source>
        <dbReference type="SAM" id="MobiDB-lite"/>
    </source>
</evidence>
<organism evidence="2 3">
    <name type="scientific">Leucobacter komagatae</name>
    <dbReference type="NCBI Taxonomy" id="55969"/>
    <lineage>
        <taxon>Bacteria</taxon>
        <taxon>Bacillati</taxon>
        <taxon>Actinomycetota</taxon>
        <taxon>Actinomycetes</taxon>
        <taxon>Micrococcales</taxon>
        <taxon>Microbacteriaceae</taxon>
        <taxon>Leucobacter</taxon>
    </lineage>
</organism>
<accession>A0A542Y647</accession>
<protein>
    <submittedName>
        <fullName evidence="2">DUF3027 family protein</fullName>
    </submittedName>
</protein>
<feature type="compositionally biased region" description="Basic and acidic residues" evidence="1">
    <location>
        <begin position="138"/>
        <end position="148"/>
    </location>
</feature>
<keyword evidence="3" id="KW-1185">Reference proteome</keyword>
<proteinExistence type="predicted"/>
<dbReference type="AlphaFoldDB" id="A0A542Y647"/>
<evidence type="ECO:0000313" key="3">
    <source>
        <dbReference type="Proteomes" id="UP000319094"/>
    </source>
</evidence>
<name>A0A542Y647_9MICO</name>
<dbReference type="Proteomes" id="UP000319094">
    <property type="component" value="Unassembled WGS sequence"/>
</dbReference>
<evidence type="ECO:0000313" key="2">
    <source>
        <dbReference type="EMBL" id="TQL43562.1"/>
    </source>
</evidence>
<feature type="compositionally biased region" description="Acidic residues" evidence="1">
    <location>
        <begin position="13"/>
        <end position="24"/>
    </location>
</feature>
<dbReference type="Pfam" id="PF11228">
    <property type="entry name" value="DUF3027"/>
    <property type="match status" value="1"/>
</dbReference>
<dbReference type="EMBL" id="VFON01000001">
    <property type="protein sequence ID" value="TQL43562.1"/>
    <property type="molecule type" value="Genomic_DNA"/>
</dbReference>
<feature type="compositionally biased region" description="Acidic residues" evidence="1">
    <location>
        <begin position="150"/>
        <end position="217"/>
    </location>
</feature>
<comment type="caution">
    <text evidence="2">The sequence shown here is derived from an EMBL/GenBank/DDBJ whole genome shotgun (WGS) entry which is preliminary data.</text>
</comment>
<feature type="region of interest" description="Disordered" evidence="1">
    <location>
        <begin position="1"/>
        <end position="33"/>
    </location>
</feature>
<dbReference type="OrthoDB" id="3210158at2"/>
<reference evidence="2 3" key="1">
    <citation type="submission" date="2019-06" db="EMBL/GenBank/DDBJ databases">
        <title>Sequencing the genomes of 1000 actinobacteria strains.</title>
        <authorList>
            <person name="Klenk H.-P."/>
        </authorList>
    </citation>
    <scope>NUCLEOTIDE SEQUENCE [LARGE SCALE GENOMIC DNA]</scope>
    <source>
        <strain evidence="2 3">DSM 8803</strain>
    </source>
</reference>
<dbReference type="RefSeq" id="WP_141886860.1">
    <property type="nucleotide sequence ID" value="NZ_BAAAUY010000017.1"/>
</dbReference>
<dbReference type="InterPro" id="IPR021391">
    <property type="entry name" value="DUF3027"/>
</dbReference>
<gene>
    <name evidence="2" type="ORF">FB468_1588</name>
</gene>
<feature type="region of interest" description="Disordered" evidence="1">
    <location>
        <begin position="138"/>
        <end position="217"/>
    </location>
</feature>
<sequence>MSEPNIDPGLPEADVEVEAAEPEAAESAPATADPMLLTAESRAQAKAALEEITDPKTIGGDAGFEVHDERTVTLYFESMLAGYPGWRWAAALARVDQDAPVTVLEVELLPGEGAMLAPEWVPWSERLAQYRDAQSRQSREAAAERAAAEEAAEELADFDEADEDALENDYADFDDTLDGVDLDEDELDEDDLDDSDDAAEDDDDHDSDADGEDADGD</sequence>